<keyword evidence="1" id="KW-0812">Transmembrane</keyword>
<feature type="transmembrane region" description="Helical" evidence="1">
    <location>
        <begin position="71"/>
        <end position="93"/>
    </location>
</feature>
<dbReference type="Proteomes" id="UP001217089">
    <property type="component" value="Unassembled WGS sequence"/>
</dbReference>
<feature type="non-terminal residue" evidence="3">
    <location>
        <position position="325"/>
    </location>
</feature>
<dbReference type="InterPro" id="IPR029058">
    <property type="entry name" value="AB_hydrolase_fold"/>
</dbReference>
<dbReference type="Pfam" id="PF12146">
    <property type="entry name" value="Hydrolase_4"/>
    <property type="match status" value="1"/>
</dbReference>
<keyword evidence="1" id="KW-0472">Membrane</keyword>
<evidence type="ECO:0000256" key="1">
    <source>
        <dbReference type="SAM" id="Phobius"/>
    </source>
</evidence>
<feature type="domain" description="Serine aminopeptidase S33" evidence="2">
    <location>
        <begin position="140"/>
        <end position="249"/>
    </location>
</feature>
<keyword evidence="1" id="KW-1133">Transmembrane helix</keyword>
<dbReference type="Gene3D" id="3.40.50.1820">
    <property type="entry name" value="alpha/beta hydrolase"/>
    <property type="match status" value="1"/>
</dbReference>
<dbReference type="PANTHER" id="PTHR12277:SF81">
    <property type="entry name" value="PROTEIN ABHD13"/>
    <property type="match status" value="1"/>
</dbReference>
<dbReference type="PANTHER" id="PTHR12277">
    <property type="entry name" value="ALPHA/BETA HYDROLASE DOMAIN-CONTAINING PROTEIN"/>
    <property type="match status" value="1"/>
</dbReference>
<name>A0ABQ9FXP3_TEGGR</name>
<keyword evidence="4" id="KW-1185">Reference proteome</keyword>
<dbReference type="SUPFAM" id="SSF53474">
    <property type="entry name" value="alpha/beta-Hydrolases"/>
    <property type="match status" value="1"/>
</dbReference>
<evidence type="ECO:0000313" key="4">
    <source>
        <dbReference type="Proteomes" id="UP001217089"/>
    </source>
</evidence>
<dbReference type="InterPro" id="IPR022742">
    <property type="entry name" value="Hydrolase_4"/>
</dbReference>
<dbReference type="EMBL" id="JARBDR010000018">
    <property type="protein sequence ID" value="KAJ8322008.1"/>
    <property type="molecule type" value="Genomic_DNA"/>
</dbReference>
<sequence length="325" mass="36735">MNEKENVIEAPDVIPESVDNINNHNKMGKGFRTIELISRVVIAVISRFWKLCMSTALMLLLIFWFNGGALTLILLIFSVLGIFFNAQDMLLYYPDQPPQSRLYVEMPSLYNLPFENHFVKTADGIKINLVFIKHKNSNAPTVIYFHGNAGNIGHRLTNAHGLYTSCGLNILLVEYRGYGKSEGSPYESGLYLDAETALDFILRRNDVDQRNIFIFGRSLGGAVAIHLASQSYYAKFIAGVIVENTFTSSTFKKLVKFENGTHNETWMCPHYYEAILVFIKEIGIKDTAICLLVECSSQSGQIKQFYIPNYICLVIQSSRDSGYFV</sequence>
<accession>A0ABQ9FXP3</accession>
<organism evidence="3 4">
    <name type="scientific">Tegillarca granosa</name>
    <name type="common">Malaysian cockle</name>
    <name type="synonym">Anadara granosa</name>
    <dbReference type="NCBI Taxonomy" id="220873"/>
    <lineage>
        <taxon>Eukaryota</taxon>
        <taxon>Metazoa</taxon>
        <taxon>Spiralia</taxon>
        <taxon>Lophotrochozoa</taxon>
        <taxon>Mollusca</taxon>
        <taxon>Bivalvia</taxon>
        <taxon>Autobranchia</taxon>
        <taxon>Pteriomorphia</taxon>
        <taxon>Arcoida</taxon>
        <taxon>Arcoidea</taxon>
        <taxon>Arcidae</taxon>
        <taxon>Tegillarca</taxon>
    </lineage>
</organism>
<evidence type="ECO:0000313" key="3">
    <source>
        <dbReference type="EMBL" id="KAJ8322008.1"/>
    </source>
</evidence>
<gene>
    <name evidence="3" type="ORF">KUTeg_000479</name>
</gene>
<reference evidence="3 4" key="1">
    <citation type="submission" date="2022-12" db="EMBL/GenBank/DDBJ databases">
        <title>Chromosome-level genome of Tegillarca granosa.</title>
        <authorList>
            <person name="Kim J."/>
        </authorList>
    </citation>
    <scope>NUCLEOTIDE SEQUENCE [LARGE SCALE GENOMIC DNA]</scope>
    <source>
        <strain evidence="3">Teg-2019</strain>
        <tissue evidence="3">Adductor muscle</tissue>
    </source>
</reference>
<protein>
    <recommendedName>
        <fullName evidence="2">Serine aminopeptidase S33 domain-containing protein</fullName>
    </recommendedName>
</protein>
<evidence type="ECO:0000259" key="2">
    <source>
        <dbReference type="Pfam" id="PF12146"/>
    </source>
</evidence>
<comment type="caution">
    <text evidence="3">The sequence shown here is derived from an EMBL/GenBank/DDBJ whole genome shotgun (WGS) entry which is preliminary data.</text>
</comment>
<proteinExistence type="predicted"/>